<dbReference type="PROSITE" id="PS51352">
    <property type="entry name" value="THIOREDOXIN_2"/>
    <property type="match status" value="1"/>
</dbReference>
<dbReference type="OrthoDB" id="1308at2759"/>
<organism evidence="3">
    <name type="scientific">Chlorella variabilis</name>
    <name type="common">Green alga</name>
    <dbReference type="NCBI Taxonomy" id="554065"/>
    <lineage>
        <taxon>Eukaryota</taxon>
        <taxon>Viridiplantae</taxon>
        <taxon>Chlorophyta</taxon>
        <taxon>core chlorophytes</taxon>
        <taxon>Trebouxiophyceae</taxon>
        <taxon>Chlorellales</taxon>
        <taxon>Chlorellaceae</taxon>
        <taxon>Chlorella clade</taxon>
        <taxon>Chlorella</taxon>
    </lineage>
</organism>
<feature type="domain" description="Thioredoxin" evidence="1">
    <location>
        <begin position="48"/>
        <end position="208"/>
    </location>
</feature>
<dbReference type="AlphaFoldDB" id="E1ZDD7"/>
<dbReference type="EMBL" id="GL433842">
    <property type="protein sequence ID" value="EFN56396.1"/>
    <property type="molecule type" value="Genomic_DNA"/>
</dbReference>
<dbReference type="STRING" id="554065.E1ZDD7"/>
<dbReference type="InterPro" id="IPR036249">
    <property type="entry name" value="Thioredoxin-like_sf"/>
</dbReference>
<keyword evidence="3" id="KW-1185">Reference proteome</keyword>
<sequence length="237" mass="25996">MQQTFCRTFNCRERPAVHARQALRARPGRRHARGAPQVVAVRVENEEVSLGTVAPDFVLLEPLTGVTVKLSAYAAGAPATLIMFICNHCPFVVHLKPAITQLAREYQGKGVKVLAISSNSVETHPQDGPDSMAEDARAQGYTFPYLFDESQDVAKAYSAACTPEFYVFDGELKLTYHGQFDDSRPSKYGGDAPVTGADLRHALDCTLAGRPLERRVKNSIGCNIKWHPGKAPAWFHG</sequence>
<gene>
    <name evidence="2" type="ORF">CHLNCDRAFT_22310</name>
</gene>
<accession>E1ZDD7</accession>
<dbReference type="Proteomes" id="UP000008141">
    <property type="component" value="Unassembled WGS sequence"/>
</dbReference>
<name>E1ZDD7_CHLVA</name>
<dbReference type="GeneID" id="17355691"/>
<dbReference type="RefSeq" id="XP_005848498.1">
    <property type="nucleotide sequence ID" value="XM_005848436.1"/>
</dbReference>
<evidence type="ECO:0000259" key="1">
    <source>
        <dbReference type="PROSITE" id="PS51352"/>
    </source>
</evidence>
<dbReference type="Gene3D" id="3.40.30.10">
    <property type="entry name" value="Glutaredoxin"/>
    <property type="match status" value="1"/>
</dbReference>
<dbReference type="PANTHER" id="PTHR43640:SF1">
    <property type="entry name" value="THIOREDOXIN-DEPENDENT PEROXIREDOXIN"/>
    <property type="match status" value="1"/>
</dbReference>
<dbReference type="KEGG" id="cvr:CHLNCDRAFT_22310"/>
<dbReference type="Pfam" id="PF00578">
    <property type="entry name" value="AhpC-TSA"/>
    <property type="match status" value="1"/>
</dbReference>
<protein>
    <recommendedName>
        <fullName evidence="1">Thioredoxin domain-containing protein</fullName>
    </recommendedName>
</protein>
<dbReference type="OMA" id="CNIKWKP"/>
<dbReference type="GO" id="GO:0016209">
    <property type="term" value="F:antioxidant activity"/>
    <property type="evidence" value="ECO:0007669"/>
    <property type="project" value="InterPro"/>
</dbReference>
<evidence type="ECO:0000313" key="3">
    <source>
        <dbReference type="Proteomes" id="UP000008141"/>
    </source>
</evidence>
<dbReference type="SUPFAM" id="SSF52833">
    <property type="entry name" value="Thioredoxin-like"/>
    <property type="match status" value="1"/>
</dbReference>
<proteinExistence type="predicted"/>
<evidence type="ECO:0000313" key="2">
    <source>
        <dbReference type="EMBL" id="EFN56396.1"/>
    </source>
</evidence>
<dbReference type="CDD" id="cd02969">
    <property type="entry name" value="PRX_like1"/>
    <property type="match status" value="1"/>
</dbReference>
<reference evidence="2 3" key="1">
    <citation type="journal article" date="2010" name="Plant Cell">
        <title>The Chlorella variabilis NC64A genome reveals adaptation to photosymbiosis, coevolution with viruses, and cryptic sex.</title>
        <authorList>
            <person name="Blanc G."/>
            <person name="Duncan G."/>
            <person name="Agarkova I."/>
            <person name="Borodovsky M."/>
            <person name="Gurnon J."/>
            <person name="Kuo A."/>
            <person name="Lindquist E."/>
            <person name="Lucas S."/>
            <person name="Pangilinan J."/>
            <person name="Polle J."/>
            <person name="Salamov A."/>
            <person name="Terry A."/>
            <person name="Yamada T."/>
            <person name="Dunigan D.D."/>
            <person name="Grigoriev I.V."/>
            <person name="Claverie J.M."/>
            <person name="Van Etten J.L."/>
        </authorList>
    </citation>
    <scope>NUCLEOTIDE SEQUENCE [LARGE SCALE GENOMIC DNA]</scope>
    <source>
        <strain evidence="2 3">NC64A</strain>
    </source>
</reference>
<dbReference type="InParanoid" id="E1ZDD7"/>
<dbReference type="PANTHER" id="PTHR43640">
    <property type="entry name" value="OS07G0260300 PROTEIN"/>
    <property type="match status" value="1"/>
</dbReference>
<dbReference type="InterPro" id="IPR013766">
    <property type="entry name" value="Thioredoxin_domain"/>
</dbReference>
<dbReference type="InterPro" id="IPR000866">
    <property type="entry name" value="AhpC/TSA"/>
</dbReference>
<dbReference type="InterPro" id="IPR047262">
    <property type="entry name" value="PRX-like1"/>
</dbReference>
<dbReference type="GO" id="GO:0016491">
    <property type="term" value="F:oxidoreductase activity"/>
    <property type="evidence" value="ECO:0007669"/>
    <property type="project" value="InterPro"/>
</dbReference>
<dbReference type="eggNOG" id="ENOG502QQ4U">
    <property type="taxonomic scope" value="Eukaryota"/>
</dbReference>